<evidence type="ECO:0000313" key="19">
    <source>
        <dbReference type="EMBL" id="RXU92492.1"/>
    </source>
</evidence>
<evidence type="ECO:0000256" key="7">
    <source>
        <dbReference type="ARBA" id="ARBA00023310"/>
    </source>
</evidence>
<dbReference type="EMBL" id="JARPTX010000059">
    <property type="protein sequence ID" value="MDT2370936.1"/>
    <property type="molecule type" value="Genomic_DNA"/>
</dbReference>
<gene>
    <name evidence="8" type="primary">atpH</name>
    <name evidence="15" type="ORF">A5810_002196</name>
    <name evidence="11" type="ORF">AWT83_08625</name>
    <name evidence="14" type="ORF">B1P95_10485</name>
    <name evidence="16" type="ORF">CQR37_00445</name>
    <name evidence="19" type="ORF">CYQ77_00520</name>
    <name evidence="9" type="ORF">D9Z05_03975</name>
    <name evidence="17" type="ORF">DKP91_11045</name>
    <name evidence="10" type="ORF">DTX73_08890</name>
    <name evidence="18" type="ORF">EGW36_04850</name>
    <name evidence="12" type="ORF">KYX88_03840</name>
    <name evidence="13" type="ORF">P6Z85_12445</name>
</gene>
<evidence type="ECO:0000313" key="24">
    <source>
        <dbReference type="Proteomes" id="UP000249070"/>
    </source>
</evidence>
<comment type="similarity">
    <text evidence="8">Belongs to the ATPase delta chain family.</text>
</comment>
<dbReference type="Proteomes" id="UP000448762">
    <property type="component" value="Unassembled WGS sequence"/>
</dbReference>
<dbReference type="GO" id="GO:0016787">
    <property type="term" value="F:hydrolase activity"/>
    <property type="evidence" value="ECO:0007669"/>
    <property type="project" value="UniProtKB-KW"/>
</dbReference>
<evidence type="ECO:0000313" key="21">
    <source>
        <dbReference type="Proteomes" id="UP000191171"/>
    </source>
</evidence>
<evidence type="ECO:0000313" key="26">
    <source>
        <dbReference type="Proteomes" id="UP000281752"/>
    </source>
</evidence>
<dbReference type="EMBL" id="PCGC01000001">
    <property type="protein sequence ID" value="PHL22927.1"/>
    <property type="molecule type" value="Genomic_DNA"/>
</dbReference>
<dbReference type="EMBL" id="JAIFOC010000028">
    <property type="protein sequence ID" value="MBX4221980.1"/>
    <property type="molecule type" value="Genomic_DNA"/>
</dbReference>
<dbReference type="Proteomes" id="UP000275747">
    <property type="component" value="Chromosome"/>
</dbReference>
<evidence type="ECO:0000256" key="6">
    <source>
        <dbReference type="ARBA" id="ARBA00023196"/>
    </source>
</evidence>
<dbReference type="GeneID" id="66496986"/>
<reference evidence="16 23" key="4">
    <citation type="submission" date="2017-10" db="EMBL/GenBank/DDBJ databases">
        <title>Draft genomes of the Enterococcus faecium isolated from human feces before and after Helicobacter pylori eradication therapy.</title>
        <authorList>
            <person name="Prianichniikov N.A."/>
            <person name="Glushchenko O.E."/>
            <person name="Malakhova M.V."/>
        </authorList>
    </citation>
    <scope>NUCLEOTIDE SEQUENCE [LARGE SCALE GENOMIC DNA]</scope>
    <source>
        <strain evidence="16 23">Hp_5-7</strain>
    </source>
</reference>
<dbReference type="InterPro" id="IPR000711">
    <property type="entry name" value="ATPase_OSCP/dsu"/>
</dbReference>
<evidence type="ECO:0000313" key="15">
    <source>
        <dbReference type="EMBL" id="OTN93332.1"/>
    </source>
</evidence>
<evidence type="ECO:0000256" key="4">
    <source>
        <dbReference type="ARBA" id="ARBA00023065"/>
    </source>
</evidence>
<evidence type="ECO:0000256" key="2">
    <source>
        <dbReference type="ARBA" id="ARBA00022448"/>
    </source>
</evidence>
<organism evidence="18 26">
    <name type="scientific">Enterococcus faecium</name>
    <name type="common">Streptococcus faecium</name>
    <dbReference type="NCBI Taxonomy" id="1352"/>
    <lineage>
        <taxon>Bacteria</taxon>
        <taxon>Bacillati</taxon>
        <taxon>Bacillota</taxon>
        <taxon>Bacilli</taxon>
        <taxon>Lactobacillales</taxon>
        <taxon>Enterococcaceae</taxon>
        <taxon>Enterococcus</taxon>
    </lineage>
</organism>
<evidence type="ECO:0000313" key="18">
    <source>
        <dbReference type="EMBL" id="ROX57306.1"/>
    </source>
</evidence>
<dbReference type="GO" id="GO:0045259">
    <property type="term" value="C:proton-transporting ATP synthase complex"/>
    <property type="evidence" value="ECO:0007669"/>
    <property type="project" value="UniProtKB-KW"/>
</dbReference>
<keyword evidence="8" id="KW-1003">Cell membrane</keyword>
<accession>A0A133CTP9</accession>
<keyword evidence="4 8" id="KW-0406">Ion transport</keyword>
<dbReference type="Proteomes" id="UP000249070">
    <property type="component" value="Unassembled WGS sequence"/>
</dbReference>
<dbReference type="Gene3D" id="1.10.520.20">
    <property type="entry name" value="N-terminal domain of the delta subunit of the F1F0-ATP synthase"/>
    <property type="match status" value="1"/>
</dbReference>
<protein>
    <recommendedName>
        <fullName evidence="8">ATP synthase subunit delta</fullName>
    </recommendedName>
    <alternativeName>
        <fullName evidence="8">ATP synthase F(1) sector subunit delta</fullName>
    </alternativeName>
    <alternativeName>
        <fullName evidence="8">F-type ATPase subunit delta</fullName>
        <shortName evidence="8">F-ATPase subunit delta</shortName>
    </alternativeName>
</protein>
<dbReference type="RefSeq" id="WP_002292794.1">
    <property type="nucleotide sequence ID" value="NZ_AP019394.1"/>
</dbReference>
<reference evidence="19 27" key="5">
    <citation type="submission" date="2017-12" db="EMBL/GenBank/DDBJ databases">
        <title>A pool of 800 enterococci isolated from chicken carcass rinse samples from New Zealand.</title>
        <authorList>
            <person name="Zhang J."/>
            <person name="Rogers L."/>
            <person name="Midwinter A."/>
            <person name="French N."/>
        </authorList>
    </citation>
    <scope>NUCLEOTIDE SEQUENCE [LARGE SCALE GENOMIC DNA]</scope>
    <source>
        <strain evidence="19 27">EN697</strain>
    </source>
</reference>
<sequence length="180" mass="20890">MKLDKYTVGRRYGKALFELAIDSNQAEEIYQDLVSLRQIYEQVPGLGNMLSDVRLEPHEKREIMDKLVSGYDGIVKNFLEVVYEYNRMDDLLFMIEEYERRYDEHQGLLLGSVTTAVPLSDEQRIQLEKNVAKTMDYQSVELKQIVDSSIIGGAIVEANHRVIDGSIRTQLEKMRNQLNR</sequence>
<dbReference type="InterPro" id="IPR020781">
    <property type="entry name" value="ATPase_OSCP/d_CS"/>
</dbReference>
<evidence type="ECO:0000313" key="13">
    <source>
        <dbReference type="EMBL" id="MDT2370936.1"/>
    </source>
</evidence>
<reference evidence="17 24" key="6">
    <citation type="submission" date="2018-05" db="EMBL/GenBank/DDBJ databases">
        <title>Vancomycin-resistant Enterococcus faecium strain from Chelyabinsk, Russia.</title>
        <authorList>
            <person name="Gostev V."/>
            <person name="Goncharov A."/>
            <person name="Kolodzhieva V."/>
            <person name="Suvorov A."/>
            <person name="Sidorenko S."/>
            <person name="Zueva L."/>
        </authorList>
    </citation>
    <scope>NUCLEOTIDE SEQUENCE [LARGE SCALE GENOMIC DNA]</scope>
    <source>
        <strain evidence="17 24">20</strain>
    </source>
</reference>
<dbReference type="Proteomes" id="UP000191171">
    <property type="component" value="Unassembled WGS sequence"/>
</dbReference>
<comment type="function">
    <text evidence="8">This protein is part of the stalk that links CF(0) to CF(1). It either transmits conformational changes from CF(0) to CF(1) or is implicated in proton conduction.</text>
</comment>
<evidence type="ECO:0000313" key="11">
    <source>
        <dbReference type="EMBL" id="KWX18525.1"/>
    </source>
</evidence>
<evidence type="ECO:0000313" key="27">
    <source>
        <dbReference type="Proteomes" id="UP000289562"/>
    </source>
</evidence>
<dbReference type="Proteomes" id="UP000289562">
    <property type="component" value="Unassembled WGS sequence"/>
</dbReference>
<evidence type="ECO:0000256" key="3">
    <source>
        <dbReference type="ARBA" id="ARBA00022781"/>
    </source>
</evidence>
<dbReference type="GO" id="GO:0005886">
    <property type="term" value="C:plasma membrane"/>
    <property type="evidence" value="ECO:0007669"/>
    <property type="project" value="UniProtKB-SubCell"/>
</dbReference>
<dbReference type="Proteomes" id="UP001260956">
    <property type="component" value="Unassembled WGS sequence"/>
</dbReference>
<evidence type="ECO:0000313" key="16">
    <source>
        <dbReference type="EMBL" id="PHL22927.1"/>
    </source>
</evidence>
<evidence type="ECO:0000313" key="22">
    <source>
        <dbReference type="Proteomes" id="UP000194885"/>
    </source>
</evidence>
<keyword evidence="2 8" id="KW-0813">Transport</keyword>
<evidence type="ECO:0000313" key="25">
    <source>
        <dbReference type="Proteomes" id="UP000275747"/>
    </source>
</evidence>
<dbReference type="NCBIfam" id="NF004401">
    <property type="entry name" value="PRK05758.2-1"/>
    <property type="match status" value="1"/>
</dbReference>
<reference evidence="9 25" key="8">
    <citation type="submission" date="2018-10" db="EMBL/GenBank/DDBJ databases">
        <title>Escaping from acidified nitrite in gastric host defense: Transcriptomic basis for resistance to free nitrous acid in Enterococcus faecalis.</title>
        <authorList>
            <person name="Yu Z."/>
            <person name="Shi D."/>
            <person name="Liu W."/>
            <person name="Meng F."/>
        </authorList>
    </citation>
    <scope>NUCLEOTIDE SEQUENCE [LARGE SCALE GENOMIC DNA]</scope>
    <source>
        <strain evidence="9 25">JE1</strain>
    </source>
</reference>
<comment type="function">
    <text evidence="8">F(1)F(0) ATP synthase produces ATP from ADP in the presence of a proton or sodium gradient. F-type ATPases consist of two structural domains, F(1) containing the extramembraneous catalytic core and F(0) containing the membrane proton channel, linked together by a central stalk and a peripheral stalk. During catalysis, ATP synthesis in the catalytic domain of F(1) is coupled via a rotary mechanism of the central stalk subunits to proton translocation.</text>
</comment>
<dbReference type="Proteomes" id="UP000194885">
    <property type="component" value="Unassembled WGS sequence"/>
</dbReference>
<evidence type="ECO:0000256" key="1">
    <source>
        <dbReference type="ARBA" id="ARBA00004370"/>
    </source>
</evidence>
<reference evidence="18 26" key="9">
    <citation type="submission" date="2018-10" db="EMBL/GenBank/DDBJ databases">
        <title>Genotypes and phenotypes of Enterococci isolated from broiler chickens.</title>
        <authorList>
            <person name="Muhammad A.R."/>
            <person name="Diarra M.S."/>
        </authorList>
    </citation>
    <scope>NUCLEOTIDE SEQUENCE [LARGE SCALE GENOMIC DNA]</scope>
    <source>
        <strain evidence="18 26">P5 C A 35</strain>
    </source>
</reference>
<reference evidence="13" key="11">
    <citation type="submission" date="2023-03" db="EMBL/GenBank/DDBJ databases">
        <authorList>
            <person name="Shen W."/>
            <person name="Cai J."/>
        </authorList>
    </citation>
    <scope>NUCLEOTIDE SEQUENCE</scope>
    <source>
        <strain evidence="13">B1010-2</strain>
    </source>
</reference>
<name>A0A133CTP9_ENTFC</name>
<evidence type="ECO:0000313" key="14">
    <source>
        <dbReference type="EMBL" id="OOL82223.1"/>
    </source>
</evidence>
<dbReference type="EMBL" id="QOVC01000006">
    <property type="protein sequence ID" value="KAA0690423.1"/>
    <property type="molecule type" value="Genomic_DNA"/>
</dbReference>
<dbReference type="HAMAP" id="MF_01416">
    <property type="entry name" value="ATP_synth_delta_bact"/>
    <property type="match status" value="1"/>
</dbReference>
<dbReference type="EMBL" id="RKNM01000004">
    <property type="protein sequence ID" value="ROX57306.1"/>
    <property type="molecule type" value="Genomic_DNA"/>
</dbReference>
<dbReference type="AlphaFoldDB" id="A0A133CTP9"/>
<dbReference type="SUPFAM" id="SSF47928">
    <property type="entry name" value="N-terminal domain of the delta subunit of the F1F0-ATP synthase"/>
    <property type="match status" value="1"/>
</dbReference>
<dbReference type="Proteomes" id="UP000224303">
    <property type="component" value="Unassembled WGS sequence"/>
</dbReference>
<evidence type="ECO:0000313" key="12">
    <source>
        <dbReference type="EMBL" id="MBX4221980.1"/>
    </source>
</evidence>
<evidence type="ECO:0000313" key="20">
    <source>
        <dbReference type="Proteomes" id="UP000070452"/>
    </source>
</evidence>
<dbReference type="NCBIfam" id="TIGR01145">
    <property type="entry name" value="ATP_synt_delta"/>
    <property type="match status" value="1"/>
</dbReference>
<dbReference type="EMBL" id="PJVH01000001">
    <property type="protein sequence ID" value="RXU92492.1"/>
    <property type="molecule type" value="Genomic_DNA"/>
</dbReference>
<dbReference type="EMBL" id="NGKW01000004">
    <property type="protein sequence ID" value="OTN93332.1"/>
    <property type="molecule type" value="Genomic_DNA"/>
</dbReference>
<dbReference type="PROSITE" id="PS00389">
    <property type="entry name" value="ATPASE_DELTA"/>
    <property type="match status" value="1"/>
</dbReference>
<dbReference type="EMBL" id="MVGJ01000058">
    <property type="protein sequence ID" value="OOL82223.1"/>
    <property type="molecule type" value="Genomic_DNA"/>
</dbReference>
<keyword evidence="7 8" id="KW-0066">ATP synthesis</keyword>
<keyword evidence="3 8" id="KW-0375">Hydrogen ion transport</keyword>
<reference evidence="10 28" key="7">
    <citation type="submission" date="2018-07" db="EMBL/GenBank/DDBJ databases">
        <title>High quality draft genome sequencing of Enterococcus faecium exhibiting probiotic potential isolated from mucus of freshwater fish.</title>
        <authorList>
            <person name="El-Jeni R."/>
            <person name="Ghedira K."/>
            <person name="Abdelhak S."/>
            <person name="El-Bour M."/>
            <person name="Bouhaouala-Zahar B."/>
        </authorList>
    </citation>
    <scope>NUCLEOTIDE SEQUENCE [LARGE SCALE GENOMIC DNA]</scope>
    <source>
        <strain evidence="10 28">R.A73</strain>
    </source>
</reference>
<dbReference type="PATRIC" id="fig|1352.657.peg.2175"/>
<evidence type="ECO:0000313" key="10">
    <source>
        <dbReference type="EMBL" id="KAA0690423.1"/>
    </source>
</evidence>
<dbReference type="EMBL" id="QHGU01000060">
    <property type="protein sequence ID" value="PZM55140.1"/>
    <property type="molecule type" value="Genomic_DNA"/>
</dbReference>
<dbReference type="GO" id="GO:0046933">
    <property type="term" value="F:proton-transporting ATP synthase activity, rotational mechanism"/>
    <property type="evidence" value="ECO:0007669"/>
    <property type="project" value="UniProtKB-UniRule"/>
</dbReference>
<reference evidence="15 22" key="3">
    <citation type="submission" date="2017-05" db="EMBL/GenBank/DDBJ databases">
        <title>The Genome Sequence of Enterococcus faecium 7H8_DIV0219.</title>
        <authorList>
            <consortium name="The Broad Institute Genomics Platform"/>
            <consortium name="The Broad Institute Genomic Center for Infectious Diseases"/>
            <person name="Earl A."/>
            <person name="Manson A."/>
            <person name="Schwartman J."/>
            <person name="Gilmore M."/>
            <person name="Abouelleil A."/>
            <person name="Cao P."/>
            <person name="Chapman S."/>
            <person name="Cusick C."/>
            <person name="Shea T."/>
            <person name="Young S."/>
            <person name="Neafsey D."/>
            <person name="Nusbaum C."/>
            <person name="Birren B."/>
        </authorList>
    </citation>
    <scope>NUCLEOTIDE SEQUENCE [LARGE SCALE GENOMIC DNA]</scope>
    <source>
        <strain evidence="15 22">7H8_DIV0219</strain>
    </source>
</reference>
<dbReference type="PRINTS" id="PR00125">
    <property type="entry name" value="ATPASEDELTA"/>
</dbReference>
<evidence type="ECO:0000256" key="5">
    <source>
        <dbReference type="ARBA" id="ARBA00023136"/>
    </source>
</evidence>
<dbReference type="Proteomes" id="UP000070452">
    <property type="component" value="Unassembled WGS sequence"/>
</dbReference>
<dbReference type="PANTHER" id="PTHR11910">
    <property type="entry name" value="ATP SYNTHASE DELTA CHAIN"/>
    <property type="match status" value="1"/>
</dbReference>
<evidence type="ECO:0000313" key="17">
    <source>
        <dbReference type="EMBL" id="PZM55140.1"/>
    </source>
</evidence>
<evidence type="ECO:0000313" key="23">
    <source>
        <dbReference type="Proteomes" id="UP000224303"/>
    </source>
</evidence>
<reference evidence="12" key="10">
    <citation type="journal article" date="2022" name="J. Anim. Sci.">
        <title>Whole genome sequence analyses-based assessment of virulence potential and antimicrobial susceptibilities and resistance of Enterococcus faecium strains isolated from commercial swine and cattle probiotic products.</title>
        <authorList>
            <person name="Shridhar P.B."/>
            <person name="Amachawadi R.G."/>
            <person name="Tokach M."/>
            <person name="Patel I."/>
            <person name="Gangiredla J."/>
            <person name="Mammel M."/>
            <person name="Nagaraja T.G."/>
        </authorList>
    </citation>
    <scope>NUCLEOTIDE SEQUENCE</scope>
    <source>
        <strain evidence="12">EF215</strain>
    </source>
</reference>
<keyword evidence="6 8" id="KW-0139">CF(1)</keyword>
<dbReference type="InterPro" id="IPR026015">
    <property type="entry name" value="ATP_synth_OSCP/delta_N_sf"/>
</dbReference>
<dbReference type="Proteomes" id="UP000281752">
    <property type="component" value="Unassembled WGS sequence"/>
</dbReference>
<reference evidence="11 20" key="1">
    <citation type="submission" date="2016-01" db="EMBL/GenBank/DDBJ databases">
        <title>Molecular Mechanisms for transfer of large genomic segments between Enterococcus faecium strains.</title>
        <authorList>
            <person name="Garcia-Solache M.A."/>
            <person name="Lebreton F."/>
            <person name="Mclaughlin R.E."/>
            <person name="Whiteaker J.D."/>
            <person name="Gilmore M.S."/>
            <person name="Rice L.B."/>
        </authorList>
    </citation>
    <scope>NUCLEOTIDE SEQUENCE [LARGE SCALE GENOMIC DNA]</scope>
    <source>
        <strain evidence="11 20">D344RRF x C68</strain>
    </source>
</reference>
<proteinExistence type="inferred from homology"/>
<evidence type="ECO:0000256" key="8">
    <source>
        <dbReference type="HAMAP-Rule" id="MF_01416"/>
    </source>
</evidence>
<reference evidence="14 21" key="2">
    <citation type="submission" date="2017-02" db="EMBL/GenBank/DDBJ databases">
        <title>Clonality and virulence of isolates of VRE in Hematopoietic Stem Cell Transplanted (HSCT) patients.</title>
        <authorList>
            <person name="Marchi A.P."/>
            <person name="Martins R.C."/>
            <person name="Marie S.K."/>
            <person name="Levin A.S."/>
            <person name="Costa S.F."/>
        </authorList>
    </citation>
    <scope>NUCLEOTIDE SEQUENCE [LARGE SCALE GENOMIC DNA]</scope>
    <source>
        <strain evidence="14 21">LIM1759</strain>
    </source>
</reference>
<dbReference type="EMBL" id="LRHK01000001">
    <property type="protein sequence ID" value="KWX18525.1"/>
    <property type="molecule type" value="Genomic_DNA"/>
</dbReference>
<evidence type="ECO:0000313" key="28">
    <source>
        <dbReference type="Proteomes" id="UP000448762"/>
    </source>
</evidence>
<dbReference type="EMBL" id="CP033041">
    <property type="protein sequence ID" value="AYM72466.1"/>
    <property type="molecule type" value="Genomic_DNA"/>
</dbReference>
<dbReference type="Pfam" id="PF00213">
    <property type="entry name" value="OSCP"/>
    <property type="match status" value="1"/>
</dbReference>
<evidence type="ECO:0000313" key="9">
    <source>
        <dbReference type="EMBL" id="AYM72466.1"/>
    </source>
</evidence>
<keyword evidence="18" id="KW-0378">Hydrolase</keyword>
<keyword evidence="5 8" id="KW-0472">Membrane</keyword>
<dbReference type="Proteomes" id="UP001139644">
    <property type="component" value="Unassembled WGS sequence"/>
</dbReference>
<comment type="subcellular location">
    <subcellularLocation>
        <location evidence="8">Cell membrane</location>
        <topology evidence="8">Peripheral membrane protein</topology>
    </subcellularLocation>
    <subcellularLocation>
        <location evidence="1">Membrane</location>
    </subcellularLocation>
</comment>